<name>A0A8J3CB38_9PSEU</name>
<evidence type="ECO:0000313" key="2">
    <source>
        <dbReference type="EMBL" id="GGM41619.1"/>
    </source>
</evidence>
<organism evidence="2 3">
    <name type="scientific">Longimycelium tulufanense</name>
    <dbReference type="NCBI Taxonomy" id="907463"/>
    <lineage>
        <taxon>Bacteria</taxon>
        <taxon>Bacillati</taxon>
        <taxon>Actinomycetota</taxon>
        <taxon>Actinomycetes</taxon>
        <taxon>Pseudonocardiales</taxon>
        <taxon>Pseudonocardiaceae</taxon>
        <taxon>Longimycelium</taxon>
    </lineage>
</organism>
<proteinExistence type="predicted"/>
<dbReference type="EMBL" id="BMMK01000003">
    <property type="protein sequence ID" value="GGM41619.1"/>
    <property type="molecule type" value="Genomic_DNA"/>
</dbReference>
<evidence type="ECO:0000256" key="1">
    <source>
        <dbReference type="SAM" id="Phobius"/>
    </source>
</evidence>
<feature type="transmembrane region" description="Helical" evidence="1">
    <location>
        <begin position="6"/>
        <end position="27"/>
    </location>
</feature>
<dbReference type="AlphaFoldDB" id="A0A8J3CB38"/>
<accession>A0A8J3CB38</accession>
<gene>
    <name evidence="2" type="ORF">GCM10012275_10750</name>
</gene>
<keyword evidence="1" id="KW-1133">Transmembrane helix</keyword>
<keyword evidence="1" id="KW-0472">Membrane</keyword>
<protein>
    <submittedName>
        <fullName evidence="2">Uncharacterized protein</fullName>
    </submittedName>
</protein>
<comment type="caution">
    <text evidence="2">The sequence shown here is derived from an EMBL/GenBank/DDBJ whole genome shotgun (WGS) entry which is preliminary data.</text>
</comment>
<evidence type="ECO:0000313" key="3">
    <source>
        <dbReference type="Proteomes" id="UP000637578"/>
    </source>
</evidence>
<sequence>MLDSIITAWSTLLLALAGCAGVVTLFVQNKEGRDHLYTVLKYVVTGAPGMLGAATPYTSSGGGGLWPAPPPEGAR</sequence>
<dbReference type="Proteomes" id="UP000637578">
    <property type="component" value="Unassembled WGS sequence"/>
</dbReference>
<keyword evidence="1" id="KW-0812">Transmembrane</keyword>
<reference evidence="2" key="2">
    <citation type="submission" date="2020-09" db="EMBL/GenBank/DDBJ databases">
        <authorList>
            <person name="Sun Q."/>
            <person name="Zhou Y."/>
        </authorList>
    </citation>
    <scope>NUCLEOTIDE SEQUENCE</scope>
    <source>
        <strain evidence="2">CGMCC 4.5737</strain>
    </source>
</reference>
<keyword evidence="3" id="KW-1185">Reference proteome</keyword>
<reference evidence="2" key="1">
    <citation type="journal article" date="2014" name="Int. J. Syst. Evol. Microbiol.">
        <title>Complete genome sequence of Corynebacterium casei LMG S-19264T (=DSM 44701T), isolated from a smear-ripened cheese.</title>
        <authorList>
            <consortium name="US DOE Joint Genome Institute (JGI-PGF)"/>
            <person name="Walter F."/>
            <person name="Albersmeier A."/>
            <person name="Kalinowski J."/>
            <person name="Ruckert C."/>
        </authorList>
    </citation>
    <scope>NUCLEOTIDE SEQUENCE</scope>
    <source>
        <strain evidence="2">CGMCC 4.5737</strain>
    </source>
</reference>